<feature type="compositionally biased region" description="Pro residues" evidence="1">
    <location>
        <begin position="53"/>
        <end position="62"/>
    </location>
</feature>
<proteinExistence type="predicted"/>
<dbReference type="OrthoDB" id="7480967at2759"/>
<gene>
    <name evidence="2" type="ORF">DCHRY22_LOCUS15443</name>
</gene>
<organism evidence="2 3">
    <name type="scientific">Danaus chrysippus</name>
    <name type="common">African queen</name>
    <dbReference type="NCBI Taxonomy" id="151541"/>
    <lineage>
        <taxon>Eukaryota</taxon>
        <taxon>Metazoa</taxon>
        <taxon>Ecdysozoa</taxon>
        <taxon>Arthropoda</taxon>
        <taxon>Hexapoda</taxon>
        <taxon>Insecta</taxon>
        <taxon>Pterygota</taxon>
        <taxon>Neoptera</taxon>
        <taxon>Endopterygota</taxon>
        <taxon>Lepidoptera</taxon>
        <taxon>Glossata</taxon>
        <taxon>Ditrysia</taxon>
        <taxon>Papilionoidea</taxon>
        <taxon>Nymphalidae</taxon>
        <taxon>Danainae</taxon>
        <taxon>Danaini</taxon>
        <taxon>Danaina</taxon>
        <taxon>Danaus</taxon>
        <taxon>Anosia</taxon>
    </lineage>
</organism>
<reference evidence="2" key="1">
    <citation type="submission" date="2021-09" db="EMBL/GenBank/DDBJ databases">
        <authorList>
            <person name="Martin H S."/>
        </authorList>
    </citation>
    <scope>NUCLEOTIDE SEQUENCE</scope>
</reference>
<feature type="compositionally biased region" description="Low complexity" evidence="1">
    <location>
        <begin position="96"/>
        <end position="111"/>
    </location>
</feature>
<feature type="region of interest" description="Disordered" evidence="1">
    <location>
        <begin position="45"/>
        <end position="111"/>
    </location>
</feature>
<evidence type="ECO:0000313" key="2">
    <source>
        <dbReference type="EMBL" id="CAG9584941.1"/>
    </source>
</evidence>
<dbReference type="Proteomes" id="UP000789524">
    <property type="component" value="Unassembled WGS sequence"/>
</dbReference>
<evidence type="ECO:0000313" key="3">
    <source>
        <dbReference type="Proteomes" id="UP000789524"/>
    </source>
</evidence>
<comment type="caution">
    <text evidence="2">The sequence shown here is derived from an EMBL/GenBank/DDBJ whole genome shotgun (WGS) entry which is preliminary data.</text>
</comment>
<keyword evidence="3" id="KW-1185">Reference proteome</keyword>
<evidence type="ECO:0000256" key="1">
    <source>
        <dbReference type="SAM" id="MobiDB-lite"/>
    </source>
</evidence>
<dbReference type="EMBL" id="CAKASE010000082">
    <property type="protein sequence ID" value="CAG9584941.1"/>
    <property type="molecule type" value="Genomic_DNA"/>
</dbReference>
<protein>
    <submittedName>
        <fullName evidence="2">(African queen) hypothetical protein</fullName>
    </submittedName>
</protein>
<dbReference type="AlphaFoldDB" id="A0A8J2R9Z8"/>
<accession>A0A8J2R9Z8</accession>
<sequence length="111" mass="11805">MPPSLERPLALSKNGGILTMQVVYETCLTRIEKKKVAGKFAYNSIPRSSARPRPAPVCPPAPHTRAPLTDTTHTRAHTHTHTNLSTPFSPLPAPLLSPAAPTAGLSVVHGT</sequence>
<name>A0A8J2R9Z8_9NEOP</name>